<keyword evidence="3" id="KW-1185">Reference proteome</keyword>
<dbReference type="PIRSF" id="PIRSF000887">
    <property type="entry name" value="Pesterase_MJ0037"/>
    <property type="match status" value="1"/>
</dbReference>
<sequence>MIKYKFREQTLCLLPEKAIFWKEKRLLIIADLHLGKAGHFRKSGIPVSDLIHSMDILVLDKLINTHNPLEVIFLGDLFHSDHNQGWEVFKRWLRSRPELPFKLILGNHDVLASTDYKIGNLECLMSLDLPPFNFTHIPEECSLYNMAGHIHPAIKLRGKARQNLRVPCFYFGAEGGILPAFGKFTGTARINIAEGDDVFVIAEKEVIKIA</sequence>
<dbReference type="Proteomes" id="UP000095552">
    <property type="component" value="Unassembled WGS sequence"/>
</dbReference>
<dbReference type="InterPro" id="IPR024173">
    <property type="entry name" value="Pesterase_MJ0037-like"/>
</dbReference>
<reference evidence="2 3" key="1">
    <citation type="submission" date="2016-08" db="EMBL/GenBank/DDBJ databases">
        <title>Draft genome of Fabibacter sp. strain SK-8.</title>
        <authorList>
            <person name="Wong S.-K."/>
            <person name="Hamasaki K."/>
            <person name="Yoshizawa S."/>
        </authorList>
    </citation>
    <scope>NUCLEOTIDE SEQUENCE [LARGE SCALE GENOMIC DNA]</scope>
    <source>
        <strain evidence="2 3">SK-8</strain>
    </source>
</reference>
<dbReference type="STRING" id="1563681.BFP71_16305"/>
<dbReference type="EMBL" id="MDGQ01000005">
    <property type="protein sequence ID" value="OEK04988.1"/>
    <property type="molecule type" value="Genomic_DNA"/>
</dbReference>
<accession>A0A1E5T0T3</accession>
<dbReference type="SUPFAM" id="SSF56300">
    <property type="entry name" value="Metallo-dependent phosphatases"/>
    <property type="match status" value="1"/>
</dbReference>
<dbReference type="AlphaFoldDB" id="A0A1E5T0T3"/>
<dbReference type="PANTHER" id="PTHR39323">
    <property type="entry name" value="BLR1149 PROTEIN"/>
    <property type="match status" value="1"/>
</dbReference>
<name>A0A1E5T0T3_9BACT</name>
<dbReference type="InterPro" id="IPR029052">
    <property type="entry name" value="Metallo-depent_PP-like"/>
</dbReference>
<dbReference type="Gene3D" id="3.60.21.10">
    <property type="match status" value="1"/>
</dbReference>
<dbReference type="NCBIfam" id="TIGR04123">
    <property type="entry name" value="P_estr_lig_assc"/>
    <property type="match status" value="1"/>
</dbReference>
<dbReference type="PANTHER" id="PTHR39323:SF1">
    <property type="entry name" value="BLR1149 PROTEIN"/>
    <property type="match status" value="1"/>
</dbReference>
<evidence type="ECO:0000259" key="1">
    <source>
        <dbReference type="Pfam" id="PF00149"/>
    </source>
</evidence>
<proteinExistence type="predicted"/>
<dbReference type="InterPro" id="IPR004843">
    <property type="entry name" value="Calcineurin-like_PHP"/>
</dbReference>
<dbReference type="GO" id="GO:0016787">
    <property type="term" value="F:hydrolase activity"/>
    <property type="evidence" value="ECO:0007669"/>
    <property type="project" value="InterPro"/>
</dbReference>
<dbReference type="InterPro" id="IPR026336">
    <property type="entry name" value="PdeM-like"/>
</dbReference>
<gene>
    <name evidence="2" type="ORF">BFP71_16305</name>
</gene>
<evidence type="ECO:0000313" key="2">
    <source>
        <dbReference type="EMBL" id="OEK04988.1"/>
    </source>
</evidence>
<dbReference type="OrthoDB" id="9795838at2"/>
<comment type="caution">
    <text evidence="2">The sequence shown here is derived from an EMBL/GenBank/DDBJ whole genome shotgun (WGS) entry which is preliminary data.</text>
</comment>
<evidence type="ECO:0000313" key="3">
    <source>
        <dbReference type="Proteomes" id="UP000095552"/>
    </source>
</evidence>
<protein>
    <recommendedName>
        <fullName evidence="1">Calcineurin-like phosphoesterase domain-containing protein</fullName>
    </recommendedName>
</protein>
<organism evidence="2 3">
    <name type="scientific">Roseivirga misakiensis</name>
    <dbReference type="NCBI Taxonomy" id="1563681"/>
    <lineage>
        <taxon>Bacteria</taxon>
        <taxon>Pseudomonadati</taxon>
        <taxon>Bacteroidota</taxon>
        <taxon>Cytophagia</taxon>
        <taxon>Cytophagales</taxon>
        <taxon>Roseivirgaceae</taxon>
        <taxon>Roseivirga</taxon>
    </lineage>
</organism>
<feature type="domain" description="Calcineurin-like phosphoesterase" evidence="1">
    <location>
        <begin position="25"/>
        <end position="149"/>
    </location>
</feature>
<dbReference type="Pfam" id="PF00149">
    <property type="entry name" value="Metallophos"/>
    <property type="match status" value="1"/>
</dbReference>
<dbReference type="RefSeq" id="WP_069836492.1">
    <property type="nucleotide sequence ID" value="NZ_MDGQ01000005.1"/>
</dbReference>